<feature type="compositionally biased region" description="Basic and acidic residues" evidence="1">
    <location>
        <begin position="47"/>
        <end position="59"/>
    </location>
</feature>
<dbReference type="InterPro" id="IPR003583">
    <property type="entry name" value="Hlx-hairpin-Hlx_DNA-bd_motif"/>
</dbReference>
<dbReference type="InterPro" id="IPR004509">
    <property type="entry name" value="Competence_ComEA_HhH"/>
</dbReference>
<feature type="domain" description="Helix-hairpin-helix DNA-binding motif class 1" evidence="3">
    <location>
        <begin position="176"/>
        <end position="195"/>
    </location>
</feature>
<accession>A0ABM7FWM3</accession>
<dbReference type="Pfam" id="PF12836">
    <property type="entry name" value="HHH_3"/>
    <property type="match status" value="1"/>
</dbReference>
<gene>
    <name evidence="4" type="primary">comEA</name>
    <name evidence="4" type="ORF">JMUB590_1305</name>
</gene>
<dbReference type="EMBL" id="AP018586">
    <property type="protein sequence ID" value="BBD92363.1"/>
    <property type="molecule type" value="Genomic_DNA"/>
</dbReference>
<dbReference type="PANTHER" id="PTHR21180:SF32">
    <property type="entry name" value="ENDONUCLEASE_EXONUCLEASE_PHOSPHATASE FAMILY DOMAIN-CONTAINING PROTEIN 1"/>
    <property type="match status" value="1"/>
</dbReference>
<evidence type="ECO:0000313" key="5">
    <source>
        <dbReference type="Proteomes" id="UP000274772"/>
    </source>
</evidence>
<dbReference type="Gene3D" id="1.10.150.280">
    <property type="entry name" value="AF1531-like domain"/>
    <property type="match status" value="1"/>
</dbReference>
<feature type="region of interest" description="Disordered" evidence="1">
    <location>
        <begin position="47"/>
        <end position="80"/>
    </location>
</feature>
<dbReference type="InterPro" id="IPR051675">
    <property type="entry name" value="Endo/Exo/Phosphatase_dom_1"/>
</dbReference>
<keyword evidence="2" id="KW-1133">Transmembrane helix</keyword>
<dbReference type="InterPro" id="IPR010994">
    <property type="entry name" value="RuvA_2-like"/>
</dbReference>
<name>A0ABM7FWM3_9STAP</name>
<protein>
    <submittedName>
        <fullName evidence="4">Late competence operon required for DNA binding and uptake comEA homologue</fullName>
    </submittedName>
</protein>
<evidence type="ECO:0000259" key="3">
    <source>
        <dbReference type="SMART" id="SM00278"/>
    </source>
</evidence>
<dbReference type="GeneID" id="58051064"/>
<sequence length="228" mass="26222">MFNIDKKYIDFILRWKRYFILGVVGIIIAILTLTNKDESHNENNEMNEFPKDHHLDSNEIKNNQSHTKANTNNKNMSNKENSMEKVYVDIKGAVEHPNVYQMLSTERVIDALNKAKLSKNADVSQINLSEKLIDQKLIYVPTKGEPPHTIRNNNSPITSNQNSENKQVNLNNATESELKGVPGIGPTKAKEIINYREQNGRFDKIDDLKKIKGFGEKTFEKLKEYFTI</sequence>
<keyword evidence="2" id="KW-0812">Transmembrane</keyword>
<dbReference type="SUPFAM" id="SSF47781">
    <property type="entry name" value="RuvA domain 2-like"/>
    <property type="match status" value="1"/>
</dbReference>
<feature type="region of interest" description="Disordered" evidence="1">
    <location>
        <begin position="144"/>
        <end position="164"/>
    </location>
</feature>
<feature type="transmembrane region" description="Helical" evidence="2">
    <location>
        <begin position="15"/>
        <end position="34"/>
    </location>
</feature>
<feature type="compositionally biased region" description="Polar residues" evidence="1">
    <location>
        <begin position="150"/>
        <end position="164"/>
    </location>
</feature>
<dbReference type="RefSeq" id="WP_002443179.1">
    <property type="nucleotide sequence ID" value="NZ_AP018586.1"/>
</dbReference>
<feature type="domain" description="Helix-hairpin-helix DNA-binding motif class 1" evidence="3">
    <location>
        <begin position="206"/>
        <end position="225"/>
    </location>
</feature>
<dbReference type="NCBIfam" id="TIGR00426">
    <property type="entry name" value="competence protein ComEA helix-hairpin-helix repeat region"/>
    <property type="match status" value="1"/>
</dbReference>
<evidence type="ECO:0000313" key="4">
    <source>
        <dbReference type="EMBL" id="BBD92363.1"/>
    </source>
</evidence>
<organism evidence="4 5">
    <name type="scientific">Staphylococcus caprae</name>
    <dbReference type="NCBI Taxonomy" id="29380"/>
    <lineage>
        <taxon>Bacteria</taxon>
        <taxon>Bacillati</taxon>
        <taxon>Bacillota</taxon>
        <taxon>Bacilli</taxon>
        <taxon>Bacillales</taxon>
        <taxon>Staphylococcaceae</taxon>
        <taxon>Staphylococcus</taxon>
    </lineage>
</organism>
<dbReference type="PANTHER" id="PTHR21180">
    <property type="entry name" value="ENDONUCLEASE/EXONUCLEASE/PHOSPHATASE FAMILY DOMAIN-CONTAINING PROTEIN 1"/>
    <property type="match status" value="1"/>
</dbReference>
<dbReference type="SMART" id="SM00278">
    <property type="entry name" value="HhH1"/>
    <property type="match status" value="2"/>
</dbReference>
<proteinExistence type="predicted"/>
<keyword evidence="5" id="KW-1185">Reference proteome</keyword>
<feature type="compositionally biased region" description="Low complexity" evidence="1">
    <location>
        <begin position="67"/>
        <end position="80"/>
    </location>
</feature>
<evidence type="ECO:0000256" key="2">
    <source>
        <dbReference type="SAM" id="Phobius"/>
    </source>
</evidence>
<evidence type="ECO:0000256" key="1">
    <source>
        <dbReference type="SAM" id="MobiDB-lite"/>
    </source>
</evidence>
<keyword evidence="2" id="KW-0472">Membrane</keyword>
<reference evidence="4 5" key="1">
    <citation type="submission" date="2018-05" db="EMBL/GenBank/DDBJ databases">
        <title>Complete genome sequencing of three human clinical isolates of Staphylococcus caprae reveals virulence factors similar to those of S. epidermidis and S. capitis.</title>
        <authorList>
            <person name="Watanabe S."/>
            <person name="Cui L."/>
        </authorList>
    </citation>
    <scope>NUCLEOTIDE SEQUENCE [LARGE SCALE GENOMIC DNA]</scope>
    <source>
        <strain evidence="4 5">JMUB590</strain>
    </source>
</reference>
<dbReference type="Proteomes" id="UP000274772">
    <property type="component" value="Chromosome"/>
</dbReference>